<comment type="similarity">
    <text evidence="9">Belongs to the monovalent cation:proton antiporter 2 (CPA2) transporter (TC 2.A.37) family. CHX (TC 2.A.37.4) subfamily.</text>
</comment>
<dbReference type="GO" id="GO:0006885">
    <property type="term" value="P:regulation of pH"/>
    <property type="evidence" value="ECO:0000318"/>
    <property type="project" value="GO_Central"/>
</dbReference>
<feature type="transmembrane region" description="Helical" evidence="10">
    <location>
        <begin position="179"/>
        <end position="202"/>
    </location>
</feature>
<evidence type="ECO:0000259" key="12">
    <source>
        <dbReference type="Pfam" id="PF23256"/>
    </source>
</evidence>
<dbReference type="InterPro" id="IPR057290">
    <property type="entry name" value="CHX17_C"/>
</dbReference>
<evidence type="ECO:0000256" key="1">
    <source>
        <dbReference type="ARBA" id="ARBA00004141"/>
    </source>
</evidence>
<evidence type="ECO:0000256" key="6">
    <source>
        <dbReference type="ARBA" id="ARBA00022989"/>
    </source>
</evidence>
<feature type="transmembrane region" description="Helical" evidence="10">
    <location>
        <begin position="109"/>
        <end position="134"/>
    </location>
</feature>
<sequence>MDATANIMCQEDPVNPVVSTCLQVCGILVVSHLFHLIFKPLGQPGPVAQVLAGLVLGPTLLCRIYVIERFFIKPNSAEYYRFYAFFARIFFMFLLGLEFDVPFMKRNLHLVTTVAYGGFMACGIFGAAISWFIIRELTISYNKIAFAIVTIIIIANSASPVVIRLAADLKLDTSDVGRLAMSSSLINEMSCSLLFSLVVAFTEDGMFKTLLLSIFLTASLILVNCYLVIWFNTKSRNQKFINNSQVLLILVLLISVSMIIESSGLYSTVHCFLVGMMFPREGKTTRTLLHKLTYAVHNFVLPSYFGFTGFQFNISSLSTIDNVIVALVMVSLSIAGKILGTLLACYYLKIPLNIEAVILAFILNLKGHADLVVVDASPNSEKWWGEDIRRLLLSVIVLNTLMAGPVVSFIMRKQEVQLTHNRTSIECLDPESELRMICCVYKPRNASGQLGLCSALRGKQGAAITPYLMHLVELPKRRKKKNLMYHQLQDGDQFSDEDEYGGNDVMEINEAVDIFSSETKIFVRQIKAVSSFPTMYEDVCSQAEDLRVSLIFLPFHKHQRIDGKMEKGKDEMRSTNQKIIRHAPCSVGILVDRGCLEFQRLLAPDSLQSVATLFFGGPDDREAIACSKRLAMHHHLNLTVIRFLPSEFGEEDVNVSSSTASPHFNLGNEVFMSIARRNPENKRDDVYMDEFYKRYVSSGQIGYVEKNLRDGAETLQALRDIGDMYSLFIVGKGRRGCSPLTTGMSDWEECPELGVVGDLLASMDFDIKSSVLVIQQHRHTSSKSFTDD</sequence>
<evidence type="ECO:0000256" key="8">
    <source>
        <dbReference type="ARBA" id="ARBA00023136"/>
    </source>
</evidence>
<feature type="transmembrane region" description="Helical" evidence="10">
    <location>
        <begin position="324"/>
        <end position="348"/>
    </location>
</feature>
<accession>A0A067EHG4</accession>
<dbReference type="Pfam" id="PF00999">
    <property type="entry name" value="Na_H_Exchanger"/>
    <property type="match status" value="1"/>
</dbReference>
<evidence type="ECO:0000256" key="4">
    <source>
        <dbReference type="ARBA" id="ARBA00022692"/>
    </source>
</evidence>
<evidence type="ECO:0000313" key="14">
    <source>
        <dbReference type="EMBL" id="KDO50627.1"/>
    </source>
</evidence>
<dbReference type="Pfam" id="PF23259">
    <property type="entry name" value="CHX17_C"/>
    <property type="match status" value="1"/>
</dbReference>
<evidence type="ECO:0000313" key="15">
    <source>
        <dbReference type="Proteomes" id="UP000027120"/>
    </source>
</evidence>
<feature type="transmembrane region" description="Helical" evidence="10">
    <location>
        <begin position="79"/>
        <end position="97"/>
    </location>
</feature>
<dbReference type="InterPro" id="IPR050794">
    <property type="entry name" value="CPA2_transporter"/>
</dbReference>
<evidence type="ECO:0000256" key="3">
    <source>
        <dbReference type="ARBA" id="ARBA00022538"/>
    </source>
</evidence>
<feature type="domain" description="Cation/H(+) antiporter C-terminal" evidence="13">
    <location>
        <begin position="609"/>
        <end position="777"/>
    </location>
</feature>
<evidence type="ECO:0000256" key="5">
    <source>
        <dbReference type="ARBA" id="ARBA00022958"/>
    </source>
</evidence>
<dbReference type="GO" id="GO:0012505">
    <property type="term" value="C:endomembrane system"/>
    <property type="evidence" value="ECO:0000318"/>
    <property type="project" value="GO_Central"/>
</dbReference>
<evidence type="ECO:0000256" key="9">
    <source>
        <dbReference type="ARBA" id="ARBA00038341"/>
    </source>
</evidence>
<reference evidence="14 15" key="1">
    <citation type="submission" date="2014-04" db="EMBL/GenBank/DDBJ databases">
        <authorList>
            <consortium name="International Citrus Genome Consortium"/>
            <person name="Gmitter F."/>
            <person name="Chen C."/>
            <person name="Farmerie W."/>
            <person name="Harkins T."/>
            <person name="Desany B."/>
            <person name="Mohiuddin M."/>
            <person name="Kodira C."/>
            <person name="Borodovsky M."/>
            <person name="Lomsadze A."/>
            <person name="Burns P."/>
            <person name="Jenkins J."/>
            <person name="Prochnik S."/>
            <person name="Shu S."/>
            <person name="Chapman J."/>
            <person name="Pitluck S."/>
            <person name="Schmutz J."/>
            <person name="Rokhsar D."/>
        </authorList>
    </citation>
    <scope>NUCLEOTIDE SEQUENCE</scope>
</reference>
<keyword evidence="8 10" id="KW-0472">Membrane</keyword>
<keyword evidence="6 10" id="KW-1133">Transmembrane helix</keyword>
<organism evidence="14 15">
    <name type="scientific">Citrus sinensis</name>
    <name type="common">Sweet orange</name>
    <name type="synonym">Citrus aurantium var. sinensis</name>
    <dbReference type="NCBI Taxonomy" id="2711"/>
    <lineage>
        <taxon>Eukaryota</taxon>
        <taxon>Viridiplantae</taxon>
        <taxon>Streptophyta</taxon>
        <taxon>Embryophyta</taxon>
        <taxon>Tracheophyta</taxon>
        <taxon>Spermatophyta</taxon>
        <taxon>Magnoliopsida</taxon>
        <taxon>eudicotyledons</taxon>
        <taxon>Gunneridae</taxon>
        <taxon>Pentapetalae</taxon>
        <taxon>rosids</taxon>
        <taxon>malvids</taxon>
        <taxon>Sapindales</taxon>
        <taxon>Rutaceae</taxon>
        <taxon>Aurantioideae</taxon>
        <taxon>Citrus</taxon>
    </lineage>
</organism>
<dbReference type="GO" id="GO:0098662">
    <property type="term" value="P:inorganic cation transmembrane transport"/>
    <property type="evidence" value="ECO:0000318"/>
    <property type="project" value="GO_Central"/>
</dbReference>
<keyword evidence="3" id="KW-0633">Potassium transport</keyword>
<comment type="subcellular location">
    <subcellularLocation>
        <location evidence="1">Membrane</location>
        <topology evidence="1">Multi-pass membrane protein</topology>
    </subcellularLocation>
</comment>
<dbReference type="GO" id="GO:0016020">
    <property type="term" value="C:membrane"/>
    <property type="evidence" value="ECO:0007669"/>
    <property type="project" value="UniProtKB-SubCell"/>
</dbReference>
<feature type="transmembrane region" description="Helical" evidence="10">
    <location>
        <begin position="209"/>
        <end position="231"/>
    </location>
</feature>
<evidence type="ECO:0000259" key="13">
    <source>
        <dbReference type="Pfam" id="PF23259"/>
    </source>
</evidence>
<proteinExistence type="inferred from homology"/>
<keyword evidence="15" id="KW-1185">Reference proteome</keyword>
<dbReference type="AlphaFoldDB" id="A0A067EHG4"/>
<feature type="transmembrane region" description="Helical" evidence="10">
    <location>
        <begin position="294"/>
        <end position="312"/>
    </location>
</feature>
<dbReference type="GO" id="GO:0006813">
    <property type="term" value="P:potassium ion transport"/>
    <property type="evidence" value="ECO:0007669"/>
    <property type="project" value="UniProtKB-KW"/>
</dbReference>
<evidence type="ECO:0000256" key="10">
    <source>
        <dbReference type="SAM" id="Phobius"/>
    </source>
</evidence>
<keyword evidence="7" id="KW-0406">Ion transport</keyword>
<keyword evidence="4 10" id="KW-0812">Transmembrane</keyword>
<keyword evidence="5" id="KW-0630">Potassium</keyword>
<dbReference type="Gene3D" id="1.20.1530.20">
    <property type="match status" value="1"/>
</dbReference>
<keyword evidence="2" id="KW-0813">Transport</keyword>
<feature type="transmembrane region" description="Helical" evidence="10">
    <location>
        <begin position="391"/>
        <end position="411"/>
    </location>
</feature>
<dbReference type="Pfam" id="PF23256">
    <property type="entry name" value="CHX17_2nd"/>
    <property type="match status" value="1"/>
</dbReference>
<evidence type="ECO:0000259" key="11">
    <source>
        <dbReference type="Pfam" id="PF00999"/>
    </source>
</evidence>
<evidence type="ECO:0000256" key="2">
    <source>
        <dbReference type="ARBA" id="ARBA00022448"/>
    </source>
</evidence>
<gene>
    <name evidence="14" type="ORF">CISIN_1g043324mg</name>
</gene>
<dbReference type="SMR" id="A0A067EHG4"/>
<feature type="domain" description="Cation/H(+) antiporter central" evidence="12">
    <location>
        <begin position="466"/>
        <end position="595"/>
    </location>
</feature>
<feature type="transmembrane region" description="Helical" evidence="10">
    <location>
        <begin position="146"/>
        <end position="167"/>
    </location>
</feature>
<dbReference type="GO" id="GO:1902600">
    <property type="term" value="P:proton transmembrane transport"/>
    <property type="evidence" value="ECO:0007669"/>
    <property type="project" value="InterPro"/>
</dbReference>
<feature type="transmembrane region" description="Helical" evidence="10">
    <location>
        <begin position="246"/>
        <end position="273"/>
    </location>
</feature>
<protein>
    <submittedName>
        <fullName evidence="14">Uncharacterized protein</fullName>
    </submittedName>
</protein>
<dbReference type="PANTHER" id="PTHR32468:SF18">
    <property type="entry name" value="CATION_H(+) ANTIPORTER 1"/>
    <property type="match status" value="1"/>
</dbReference>
<dbReference type="EMBL" id="KK785075">
    <property type="protein sequence ID" value="KDO50627.1"/>
    <property type="molecule type" value="Genomic_DNA"/>
</dbReference>
<feature type="domain" description="Cation/H+ exchanger transmembrane" evidence="11">
    <location>
        <begin position="31"/>
        <end position="413"/>
    </location>
</feature>
<dbReference type="GO" id="GO:0015297">
    <property type="term" value="F:antiporter activity"/>
    <property type="evidence" value="ECO:0007669"/>
    <property type="project" value="InterPro"/>
</dbReference>
<dbReference type="PANTHER" id="PTHR32468">
    <property type="entry name" value="CATION/H + ANTIPORTER"/>
    <property type="match status" value="1"/>
</dbReference>
<feature type="transmembrane region" description="Helical" evidence="10">
    <location>
        <begin position="50"/>
        <end position="67"/>
    </location>
</feature>
<name>A0A067EHG4_CITSI</name>
<dbReference type="Proteomes" id="UP000027120">
    <property type="component" value="Unassembled WGS sequence"/>
</dbReference>
<dbReference type="InterPro" id="IPR006153">
    <property type="entry name" value="Cation/H_exchanger_TM"/>
</dbReference>
<dbReference type="InterPro" id="IPR057291">
    <property type="entry name" value="CHX17_2nd"/>
</dbReference>
<feature type="transmembrane region" description="Helical" evidence="10">
    <location>
        <begin position="17"/>
        <end position="38"/>
    </location>
</feature>
<evidence type="ECO:0000256" key="7">
    <source>
        <dbReference type="ARBA" id="ARBA00023065"/>
    </source>
</evidence>
<dbReference type="InterPro" id="IPR038770">
    <property type="entry name" value="Na+/solute_symporter_sf"/>
</dbReference>